<name>A0A848KTT6_9NOCA</name>
<dbReference type="InterPro" id="IPR027417">
    <property type="entry name" value="P-loop_NTPase"/>
</dbReference>
<evidence type="ECO:0000256" key="5">
    <source>
        <dbReference type="ARBA" id="ARBA00022741"/>
    </source>
</evidence>
<proteinExistence type="predicted"/>
<dbReference type="EMBL" id="VCQU01000013">
    <property type="protein sequence ID" value="NMN98957.1"/>
    <property type="molecule type" value="Genomic_DNA"/>
</dbReference>
<keyword evidence="5" id="KW-0547">Nucleotide-binding</keyword>
<dbReference type="GO" id="GO:0015408">
    <property type="term" value="F:ABC-type ferric iron transporter activity"/>
    <property type="evidence" value="ECO:0007669"/>
    <property type="project" value="InterPro"/>
</dbReference>
<dbReference type="Pfam" id="PF22443">
    <property type="entry name" value="FbpC-like_RD"/>
    <property type="match status" value="1"/>
</dbReference>
<dbReference type="InterPro" id="IPR050093">
    <property type="entry name" value="ABC_SmlMolc_Importer"/>
</dbReference>
<evidence type="ECO:0000256" key="11">
    <source>
        <dbReference type="ARBA" id="ARBA00066388"/>
    </source>
</evidence>
<dbReference type="GO" id="GO:0015418">
    <property type="term" value="F:ABC-type quaternary ammonium compound transporting activity"/>
    <property type="evidence" value="ECO:0007669"/>
    <property type="project" value="UniProtKB-EC"/>
</dbReference>
<protein>
    <recommendedName>
        <fullName evidence="11">ABC-type quaternary amine transporter</fullName>
        <ecNumber evidence="11">7.6.2.9</ecNumber>
    </recommendedName>
</protein>
<keyword evidence="10" id="KW-0472">Membrane</keyword>
<dbReference type="SMART" id="SM00382">
    <property type="entry name" value="AAA"/>
    <property type="match status" value="1"/>
</dbReference>
<keyword evidence="2" id="KW-1003">Cell membrane</keyword>
<dbReference type="PROSITE" id="PS50893">
    <property type="entry name" value="ABC_TRANSPORTER_2"/>
    <property type="match status" value="1"/>
</dbReference>
<dbReference type="EC" id="7.6.2.9" evidence="11"/>
<dbReference type="InterPro" id="IPR003439">
    <property type="entry name" value="ABC_transporter-like_ATP-bd"/>
</dbReference>
<evidence type="ECO:0000256" key="6">
    <source>
        <dbReference type="ARBA" id="ARBA00022840"/>
    </source>
</evidence>
<accession>A0A848KTT6</accession>
<evidence type="ECO:0000313" key="13">
    <source>
        <dbReference type="EMBL" id="NMN98957.1"/>
    </source>
</evidence>
<evidence type="ECO:0000256" key="8">
    <source>
        <dbReference type="ARBA" id="ARBA00023004"/>
    </source>
</evidence>
<dbReference type="PANTHER" id="PTHR42781:SF5">
    <property type="entry name" value="PUTRESCINE TRANSPORT ATP-BINDING PROTEIN POTG"/>
    <property type="match status" value="1"/>
</dbReference>
<evidence type="ECO:0000256" key="7">
    <source>
        <dbReference type="ARBA" id="ARBA00022967"/>
    </source>
</evidence>
<keyword evidence="6 13" id="KW-0067">ATP-binding</keyword>
<keyword evidence="7" id="KW-1278">Translocase</keyword>
<reference evidence="13 14" key="1">
    <citation type="submission" date="2019-05" db="EMBL/GenBank/DDBJ databases">
        <authorList>
            <person name="Lee S.D."/>
        </authorList>
    </citation>
    <scope>NUCLEOTIDE SEQUENCE [LARGE SCALE GENOMIC DNA]</scope>
    <source>
        <strain evidence="13 14">YC2-7</strain>
    </source>
</reference>
<dbReference type="InterPro" id="IPR015853">
    <property type="entry name" value="ABC_transpr_FbpC"/>
</dbReference>
<dbReference type="AlphaFoldDB" id="A0A848KTT6"/>
<feature type="domain" description="ABC transporter" evidence="12">
    <location>
        <begin position="4"/>
        <end position="240"/>
    </location>
</feature>
<organism evidence="13 14">
    <name type="scientific">Antrihabitans stalactiti</name>
    <dbReference type="NCBI Taxonomy" id="2584121"/>
    <lineage>
        <taxon>Bacteria</taxon>
        <taxon>Bacillati</taxon>
        <taxon>Actinomycetota</taxon>
        <taxon>Actinomycetes</taxon>
        <taxon>Mycobacteriales</taxon>
        <taxon>Nocardiaceae</taxon>
        <taxon>Antrihabitans</taxon>
    </lineage>
</organism>
<keyword evidence="8" id="KW-0408">Iron</keyword>
<dbReference type="InterPro" id="IPR008995">
    <property type="entry name" value="Mo/tungstate-bd_C_term_dom"/>
</dbReference>
<dbReference type="Proteomes" id="UP000535543">
    <property type="component" value="Unassembled WGS sequence"/>
</dbReference>
<dbReference type="SUPFAM" id="SSF52540">
    <property type="entry name" value="P-loop containing nucleoside triphosphate hydrolases"/>
    <property type="match status" value="1"/>
</dbReference>
<dbReference type="PROSITE" id="PS00211">
    <property type="entry name" value="ABC_TRANSPORTER_1"/>
    <property type="match status" value="1"/>
</dbReference>
<comment type="caution">
    <text evidence="13">The sequence shown here is derived from an EMBL/GenBank/DDBJ whole genome shotgun (WGS) entry which is preliminary data.</text>
</comment>
<sequence>MSALVVAGVSKSFGSARVLDNVSLDVAEATTTAVVGSSGCGKTTLLRLIAGFELPDAGSVSIAGQLVATSRNAVPPHRRKVGYVAQDGALFPHLSVAQNIAYGIKSGMFLRRKAIIAQVNRLLEMVALDSSYAGRRPHELSGGQQQRIALARALARQPDVMLLDEPFSALDAGLRAATRRAVATTLREAGVTSVLVTHDQEEALSFAGQVAVMREGMFTQVDTPERIYCEPTDLFTAAFLGDCVLLDAQIDDGVANCVLGRIPVRATGVGPNGTLMLRPEQLVADVVSDADAHGVGIGTVSSAEFLGSDVLLEIDLAGEKSPIMVRQASVSAPPVDTKVRIDVLGSGVAFAKTP</sequence>
<dbReference type="InterPro" id="IPR055223">
    <property type="entry name" value="FbpC_RD"/>
</dbReference>
<dbReference type="SUPFAM" id="SSF50331">
    <property type="entry name" value="MOP-like"/>
    <property type="match status" value="1"/>
</dbReference>
<gene>
    <name evidence="13" type="ORF">FGL95_28370</name>
</gene>
<evidence type="ECO:0000313" key="14">
    <source>
        <dbReference type="Proteomes" id="UP000535543"/>
    </source>
</evidence>
<dbReference type="PANTHER" id="PTHR42781">
    <property type="entry name" value="SPERMIDINE/PUTRESCINE IMPORT ATP-BINDING PROTEIN POTA"/>
    <property type="match status" value="1"/>
</dbReference>
<dbReference type="GO" id="GO:0043190">
    <property type="term" value="C:ATP-binding cassette (ABC) transporter complex"/>
    <property type="evidence" value="ECO:0007669"/>
    <property type="project" value="InterPro"/>
</dbReference>
<keyword evidence="1" id="KW-0813">Transport</keyword>
<evidence type="ECO:0000256" key="4">
    <source>
        <dbReference type="ARBA" id="ARBA00022519"/>
    </source>
</evidence>
<keyword evidence="9" id="KW-0406">Ion transport</keyword>
<evidence type="ECO:0000256" key="9">
    <source>
        <dbReference type="ARBA" id="ARBA00023065"/>
    </source>
</evidence>
<evidence type="ECO:0000259" key="12">
    <source>
        <dbReference type="PROSITE" id="PS50893"/>
    </source>
</evidence>
<keyword evidence="4" id="KW-0997">Cell inner membrane</keyword>
<dbReference type="CDD" id="cd03259">
    <property type="entry name" value="ABC_Carb_Solutes_like"/>
    <property type="match status" value="1"/>
</dbReference>
<keyword evidence="14" id="KW-1185">Reference proteome</keyword>
<dbReference type="GO" id="GO:0005524">
    <property type="term" value="F:ATP binding"/>
    <property type="evidence" value="ECO:0007669"/>
    <property type="project" value="UniProtKB-KW"/>
</dbReference>
<evidence type="ECO:0000256" key="3">
    <source>
        <dbReference type="ARBA" id="ARBA00022496"/>
    </source>
</evidence>
<dbReference type="FunFam" id="3.40.50.300:FF:000425">
    <property type="entry name" value="Probable ABC transporter, ATP-binding subunit"/>
    <property type="match status" value="1"/>
</dbReference>
<reference evidence="13 14" key="2">
    <citation type="submission" date="2020-06" db="EMBL/GenBank/DDBJ databases">
        <title>Antribacter stalactiti gen. nov., sp. nov., a new member of the family Nacardiaceae isolated from a cave.</title>
        <authorList>
            <person name="Kim I.S."/>
        </authorList>
    </citation>
    <scope>NUCLEOTIDE SEQUENCE [LARGE SCALE GENOMIC DNA]</scope>
    <source>
        <strain evidence="13 14">YC2-7</strain>
    </source>
</reference>
<evidence type="ECO:0000256" key="2">
    <source>
        <dbReference type="ARBA" id="ARBA00022475"/>
    </source>
</evidence>
<dbReference type="Gene3D" id="3.40.50.300">
    <property type="entry name" value="P-loop containing nucleotide triphosphate hydrolases"/>
    <property type="match status" value="1"/>
</dbReference>
<evidence type="ECO:0000256" key="1">
    <source>
        <dbReference type="ARBA" id="ARBA00022448"/>
    </source>
</evidence>
<dbReference type="RefSeq" id="WP_169593765.1">
    <property type="nucleotide sequence ID" value="NZ_VCQU01000013.1"/>
</dbReference>
<dbReference type="Gene3D" id="2.40.50.450">
    <property type="match status" value="1"/>
</dbReference>
<evidence type="ECO:0000256" key="10">
    <source>
        <dbReference type="ARBA" id="ARBA00023136"/>
    </source>
</evidence>
<keyword evidence="3" id="KW-0410">Iron transport</keyword>
<dbReference type="InterPro" id="IPR003593">
    <property type="entry name" value="AAA+_ATPase"/>
</dbReference>
<dbReference type="GO" id="GO:0016887">
    <property type="term" value="F:ATP hydrolysis activity"/>
    <property type="evidence" value="ECO:0007669"/>
    <property type="project" value="InterPro"/>
</dbReference>
<dbReference type="Pfam" id="PF00005">
    <property type="entry name" value="ABC_tran"/>
    <property type="match status" value="1"/>
</dbReference>
<dbReference type="InterPro" id="IPR017871">
    <property type="entry name" value="ABC_transporter-like_CS"/>
</dbReference>